<sequence length="92" mass="10905">MIMVKIYDYTRVMKSTYFIQEGWRVVLVDLDQRIIQVSRCSLSLFFLVSRYQCVHVSENSRLYAKVLKKYHDMLADLVLPNKLKEGPLFSEP</sequence>
<proteinExistence type="predicted"/>
<accession>L8JMD7</accession>
<comment type="caution">
    <text evidence="1">The sequence shown here is derived from an EMBL/GenBank/DDBJ whole genome shotgun (WGS) entry which is preliminary data.</text>
</comment>
<dbReference type="Proteomes" id="UP000011135">
    <property type="component" value="Unassembled WGS sequence"/>
</dbReference>
<organism evidence="1 2">
    <name type="scientific">Fulvivirga imtechensis AK7</name>
    <dbReference type="NCBI Taxonomy" id="1237149"/>
    <lineage>
        <taxon>Bacteria</taxon>
        <taxon>Pseudomonadati</taxon>
        <taxon>Bacteroidota</taxon>
        <taxon>Cytophagia</taxon>
        <taxon>Cytophagales</taxon>
        <taxon>Fulvivirgaceae</taxon>
        <taxon>Fulvivirga</taxon>
    </lineage>
</organism>
<evidence type="ECO:0000313" key="1">
    <source>
        <dbReference type="EMBL" id="ELR68557.1"/>
    </source>
</evidence>
<dbReference type="AlphaFoldDB" id="L8JMD7"/>
<evidence type="ECO:0000313" key="2">
    <source>
        <dbReference type="Proteomes" id="UP000011135"/>
    </source>
</evidence>
<gene>
    <name evidence="1" type="ORF">C900_00298</name>
</gene>
<name>L8JMD7_9BACT</name>
<protein>
    <submittedName>
        <fullName evidence="1">Uncharacterized protein</fullName>
    </submittedName>
</protein>
<keyword evidence="2" id="KW-1185">Reference proteome</keyword>
<reference evidence="1 2" key="1">
    <citation type="submission" date="2012-12" db="EMBL/GenBank/DDBJ databases">
        <title>Genome assembly of Fulvivirga imtechensis AK7.</title>
        <authorList>
            <person name="Nupur N."/>
            <person name="Khatri I."/>
            <person name="Kumar R."/>
            <person name="Subramanian S."/>
            <person name="Pinnaka A."/>
        </authorList>
    </citation>
    <scope>NUCLEOTIDE SEQUENCE [LARGE SCALE GENOMIC DNA]</scope>
    <source>
        <strain evidence="1 2">AK7</strain>
    </source>
</reference>
<dbReference type="EMBL" id="AMZN01000110">
    <property type="protein sequence ID" value="ELR68557.1"/>
    <property type="molecule type" value="Genomic_DNA"/>
</dbReference>